<name>A0A414YS11_9BACE</name>
<evidence type="ECO:0000313" key="4">
    <source>
        <dbReference type="EMBL" id="RHH89569.1"/>
    </source>
</evidence>
<accession>A0A414YS11</accession>
<protein>
    <recommendedName>
        <fullName evidence="1 2">BACON domain-containing protein</fullName>
    </recommendedName>
</protein>
<dbReference type="InterPro" id="IPR024361">
    <property type="entry name" value="BACON"/>
</dbReference>
<evidence type="ECO:0000313" key="6">
    <source>
        <dbReference type="Proteomes" id="UP000284689"/>
    </source>
</evidence>
<proteinExistence type="predicted"/>
<feature type="domain" description="BACON" evidence="2">
    <location>
        <begin position="145"/>
        <end position="197"/>
    </location>
</feature>
<dbReference type="Pfam" id="PF19190">
    <property type="entry name" value="BACON_2"/>
    <property type="match status" value="1"/>
</dbReference>
<dbReference type="InterPro" id="IPR013783">
    <property type="entry name" value="Ig-like_fold"/>
</dbReference>
<gene>
    <name evidence="4" type="ORF">DW190_12070</name>
    <name evidence="3" type="ORF">DW794_02530</name>
</gene>
<dbReference type="EMBL" id="QSJD01000003">
    <property type="protein sequence ID" value="RHD52343.1"/>
    <property type="molecule type" value="Genomic_DNA"/>
</dbReference>
<evidence type="ECO:0000259" key="1">
    <source>
        <dbReference type="Pfam" id="PF13004"/>
    </source>
</evidence>
<dbReference type="Proteomes" id="UP000284689">
    <property type="component" value="Unassembled WGS sequence"/>
</dbReference>
<dbReference type="Gene3D" id="2.60.40.10">
    <property type="entry name" value="Immunoglobulins"/>
    <property type="match status" value="3"/>
</dbReference>
<dbReference type="AlphaFoldDB" id="A0A414YS11"/>
<feature type="domain" description="BACON" evidence="1">
    <location>
        <begin position="254"/>
        <end position="307"/>
    </location>
</feature>
<dbReference type="Pfam" id="PF13004">
    <property type="entry name" value="BACON"/>
    <property type="match status" value="2"/>
</dbReference>
<evidence type="ECO:0000313" key="3">
    <source>
        <dbReference type="EMBL" id="RHD52343.1"/>
    </source>
</evidence>
<feature type="domain" description="BACON" evidence="1">
    <location>
        <begin position="73"/>
        <end position="128"/>
    </location>
</feature>
<dbReference type="PROSITE" id="PS51257">
    <property type="entry name" value="PROKAR_LIPOPROTEIN"/>
    <property type="match status" value="1"/>
</dbReference>
<reference evidence="5 6" key="1">
    <citation type="submission" date="2018-08" db="EMBL/GenBank/DDBJ databases">
        <title>A genome reference for cultivated species of the human gut microbiota.</title>
        <authorList>
            <person name="Zou Y."/>
            <person name="Xue W."/>
            <person name="Luo G."/>
        </authorList>
    </citation>
    <scope>NUCLEOTIDE SEQUENCE [LARGE SCALE GENOMIC DNA]</scope>
    <source>
        <strain evidence="4 5">AM16-49B</strain>
        <strain evidence="3 6">AM31-16AC</strain>
    </source>
</reference>
<dbReference type="Proteomes" id="UP000283512">
    <property type="component" value="Unassembled WGS sequence"/>
</dbReference>
<dbReference type="CDD" id="cd14948">
    <property type="entry name" value="BACON"/>
    <property type="match status" value="2"/>
</dbReference>
<organism evidence="4 5">
    <name type="scientific">Bacteroides caccae</name>
    <dbReference type="NCBI Taxonomy" id="47678"/>
    <lineage>
        <taxon>Bacteria</taxon>
        <taxon>Pseudomonadati</taxon>
        <taxon>Bacteroidota</taxon>
        <taxon>Bacteroidia</taxon>
        <taxon>Bacteroidales</taxon>
        <taxon>Bacteroidaceae</taxon>
        <taxon>Bacteroides</taxon>
    </lineage>
</organism>
<comment type="caution">
    <text evidence="4">The sequence shown here is derived from an EMBL/GenBank/DDBJ whole genome shotgun (WGS) entry which is preliminary data.</text>
</comment>
<evidence type="ECO:0000259" key="2">
    <source>
        <dbReference type="Pfam" id="PF19190"/>
    </source>
</evidence>
<dbReference type="RefSeq" id="WP_122264167.1">
    <property type="nucleotide sequence ID" value="NZ_CAXSLD010000008.1"/>
</dbReference>
<dbReference type="EMBL" id="QRKD01000010">
    <property type="protein sequence ID" value="RHH89569.1"/>
    <property type="molecule type" value="Genomic_DNA"/>
</dbReference>
<sequence>MKKQLVHNIMNWRTLLGTLILISSWSVQSCKDDEPIKWVDLRYKAADSYTIAASGEETVSIQVKSTDPWIVYSNHSDWCTISPNQGEANELYDVQITYTPNTSLDDRTDTVTIKSDYWIGKEVSIIQKGIAYLTLENADDLLLEKEETTCSFNVKSNQNWSAAVTEGDEWLSIQSGENGTLDGMVTLKALENKGEQRSGIVVIYDRHGKEVANVECTQKGVVLTPTTQSLRALYNDATVTLHVESNGEWIVEKENEEDEWYSFAKTEYNGTDDIVINLQENTGSSVLKATFRISSKAQAGSEPIVKVIALKQGNKVEAERHSFVDNEWTITAGKPVFADGAVNFAYEGTNCRISREGMKPGSYKFHISASSNDAQCQLYFLYGEKEIRWMLFKGEGENARCSTSDGGVIQYPFNNKKSEYTVEMNILEGTPSGSMKLEWHLDGALLRSIPSYTGVAYGTNAQIILGVAKGTATYDWWEYTAPIEWGDE</sequence>
<evidence type="ECO:0000313" key="5">
    <source>
        <dbReference type="Proteomes" id="UP000283512"/>
    </source>
</evidence>